<feature type="compositionally biased region" description="Polar residues" evidence="1">
    <location>
        <begin position="85"/>
        <end position="105"/>
    </location>
</feature>
<organism evidence="2 3">
    <name type="scientific">Striga hermonthica</name>
    <name type="common">Purple witchweed</name>
    <name type="synonym">Buchnera hermonthica</name>
    <dbReference type="NCBI Taxonomy" id="68872"/>
    <lineage>
        <taxon>Eukaryota</taxon>
        <taxon>Viridiplantae</taxon>
        <taxon>Streptophyta</taxon>
        <taxon>Embryophyta</taxon>
        <taxon>Tracheophyta</taxon>
        <taxon>Spermatophyta</taxon>
        <taxon>Magnoliopsida</taxon>
        <taxon>eudicotyledons</taxon>
        <taxon>Gunneridae</taxon>
        <taxon>Pentapetalae</taxon>
        <taxon>asterids</taxon>
        <taxon>lamiids</taxon>
        <taxon>Lamiales</taxon>
        <taxon>Orobanchaceae</taxon>
        <taxon>Buchnereae</taxon>
        <taxon>Striga</taxon>
    </lineage>
</organism>
<dbReference type="PANTHER" id="PTHR33356">
    <property type="entry name" value="TIP41-LIKE PROTEIN"/>
    <property type="match status" value="1"/>
</dbReference>
<feature type="compositionally biased region" description="Polar residues" evidence="1">
    <location>
        <begin position="64"/>
        <end position="76"/>
    </location>
</feature>
<comment type="caution">
    <text evidence="2">The sequence shown here is derived from an EMBL/GenBank/DDBJ whole genome shotgun (WGS) entry which is preliminary data.</text>
</comment>
<sequence length="212" mass="23901">MSQNRCDGREQAKGIPGFRVQQPRPHGMKLPLPSTQMNSSSKMGLQPVQQTRPHGMKIPPPPAQVNSSSRMSQGKWKNSPRPQRRNQSQTSWASTEHMRNQNNWASPEPRMQAIFLGSGPKSSGTGVFIPQTHVVVRQFNKRPAFSPVLLPTRVVRVLNLNVHHENGQSIKPQSGQGKNAAKKDEQKLEKNKKKENGIYISPDIFLPEEWTY</sequence>
<name>A0A9N7NMU8_STRHE</name>
<evidence type="ECO:0000256" key="1">
    <source>
        <dbReference type="SAM" id="MobiDB-lite"/>
    </source>
</evidence>
<dbReference type="AlphaFoldDB" id="A0A9N7NMU8"/>
<keyword evidence="3" id="KW-1185">Reference proteome</keyword>
<protein>
    <submittedName>
        <fullName evidence="2">Uncharacterized protein</fullName>
    </submittedName>
</protein>
<evidence type="ECO:0000313" key="3">
    <source>
        <dbReference type="Proteomes" id="UP001153555"/>
    </source>
</evidence>
<feature type="compositionally biased region" description="Basic and acidic residues" evidence="1">
    <location>
        <begin position="181"/>
        <end position="194"/>
    </location>
</feature>
<feature type="compositionally biased region" description="Polar residues" evidence="1">
    <location>
        <begin position="167"/>
        <end position="177"/>
    </location>
</feature>
<feature type="compositionally biased region" description="Basic and acidic residues" evidence="1">
    <location>
        <begin position="1"/>
        <end position="12"/>
    </location>
</feature>
<feature type="region of interest" description="Disordered" evidence="1">
    <location>
        <begin position="1"/>
        <end position="105"/>
    </location>
</feature>
<evidence type="ECO:0000313" key="2">
    <source>
        <dbReference type="EMBL" id="CAA0832096.1"/>
    </source>
</evidence>
<dbReference type="PANTHER" id="PTHR33356:SF13">
    <property type="entry name" value="DUF4005 DOMAIN-CONTAINING PROTEIN"/>
    <property type="match status" value="1"/>
</dbReference>
<dbReference type="EMBL" id="CACSLK010027833">
    <property type="protein sequence ID" value="CAA0832096.1"/>
    <property type="molecule type" value="Genomic_DNA"/>
</dbReference>
<feature type="region of interest" description="Disordered" evidence="1">
    <location>
        <begin position="166"/>
        <end position="194"/>
    </location>
</feature>
<reference evidence="2" key="1">
    <citation type="submission" date="2019-12" db="EMBL/GenBank/DDBJ databases">
        <authorList>
            <person name="Scholes J."/>
        </authorList>
    </citation>
    <scope>NUCLEOTIDE SEQUENCE</scope>
</reference>
<accession>A0A9N7NMU8</accession>
<dbReference type="OrthoDB" id="1931548at2759"/>
<gene>
    <name evidence="2" type="ORF">SHERM_27400</name>
</gene>
<dbReference type="Proteomes" id="UP001153555">
    <property type="component" value="Unassembled WGS sequence"/>
</dbReference>
<feature type="compositionally biased region" description="Polar residues" evidence="1">
    <location>
        <begin position="33"/>
        <end position="52"/>
    </location>
</feature>
<proteinExistence type="predicted"/>